<feature type="compositionally biased region" description="Acidic residues" evidence="1">
    <location>
        <begin position="1"/>
        <end position="15"/>
    </location>
</feature>
<sequence>MEGIIYDDDSQENNEEAFTVGQHSSSATYDPLRTERPTKARPDPIGRSHIGPSMKTPDRVKRSGHTVRGGHVTKQTPKSSALSREKAKREKLLAKMNGYFESALDDTGRVEREEEIITSSIAIADLNGSPSDTPEIGGKLPIRERASTVKGGGKAERTRKPALEVSEIDDDSEETFDLSFGNIPHRNKQTEYHLS</sequence>
<dbReference type="EMBL" id="JAZHXI010000013">
    <property type="protein sequence ID" value="KAL2064584.1"/>
    <property type="molecule type" value="Genomic_DNA"/>
</dbReference>
<reference evidence="2 3" key="1">
    <citation type="journal article" date="2024" name="Commun. Biol.">
        <title>Comparative genomic analysis of thermophilic fungi reveals convergent evolutionary adaptations and gene losses.</title>
        <authorList>
            <person name="Steindorff A.S."/>
            <person name="Aguilar-Pontes M.V."/>
            <person name="Robinson A.J."/>
            <person name="Andreopoulos B."/>
            <person name="LaButti K."/>
            <person name="Kuo A."/>
            <person name="Mondo S."/>
            <person name="Riley R."/>
            <person name="Otillar R."/>
            <person name="Haridas S."/>
            <person name="Lipzen A."/>
            <person name="Grimwood J."/>
            <person name="Schmutz J."/>
            <person name="Clum A."/>
            <person name="Reid I.D."/>
            <person name="Moisan M.C."/>
            <person name="Butler G."/>
            <person name="Nguyen T.T.M."/>
            <person name="Dewar K."/>
            <person name="Conant G."/>
            <person name="Drula E."/>
            <person name="Henrissat B."/>
            <person name="Hansel C."/>
            <person name="Singer S."/>
            <person name="Hutchinson M.I."/>
            <person name="de Vries R.P."/>
            <person name="Natvig D.O."/>
            <person name="Powell A.J."/>
            <person name="Tsang A."/>
            <person name="Grigoriev I.V."/>
        </authorList>
    </citation>
    <scope>NUCLEOTIDE SEQUENCE [LARGE SCALE GENOMIC DNA]</scope>
    <source>
        <strain evidence="2 3">CBS 494.80</strain>
    </source>
</reference>
<evidence type="ECO:0000313" key="2">
    <source>
        <dbReference type="EMBL" id="KAL2064584.1"/>
    </source>
</evidence>
<gene>
    <name evidence="2" type="ORF">VTL71DRAFT_3721</name>
</gene>
<feature type="region of interest" description="Disordered" evidence="1">
    <location>
        <begin position="1"/>
        <end position="84"/>
    </location>
</feature>
<feature type="compositionally biased region" description="Basic and acidic residues" evidence="1">
    <location>
        <begin position="32"/>
        <end position="46"/>
    </location>
</feature>
<comment type="caution">
    <text evidence="2">The sequence shown here is derived from an EMBL/GenBank/DDBJ whole genome shotgun (WGS) entry which is preliminary data.</text>
</comment>
<feature type="compositionally biased region" description="Basic and acidic residues" evidence="1">
    <location>
        <begin position="141"/>
        <end position="162"/>
    </location>
</feature>
<name>A0ABR4C3U6_9HELO</name>
<proteinExistence type="predicted"/>
<feature type="region of interest" description="Disordered" evidence="1">
    <location>
        <begin position="125"/>
        <end position="195"/>
    </location>
</feature>
<protein>
    <submittedName>
        <fullName evidence="2">Uncharacterized protein</fullName>
    </submittedName>
</protein>
<evidence type="ECO:0000256" key="1">
    <source>
        <dbReference type="SAM" id="MobiDB-lite"/>
    </source>
</evidence>
<feature type="compositionally biased region" description="Acidic residues" evidence="1">
    <location>
        <begin position="166"/>
        <end position="176"/>
    </location>
</feature>
<evidence type="ECO:0000313" key="3">
    <source>
        <dbReference type="Proteomes" id="UP001595075"/>
    </source>
</evidence>
<organism evidence="2 3">
    <name type="scientific">Oculimacula yallundae</name>
    <dbReference type="NCBI Taxonomy" id="86028"/>
    <lineage>
        <taxon>Eukaryota</taxon>
        <taxon>Fungi</taxon>
        <taxon>Dikarya</taxon>
        <taxon>Ascomycota</taxon>
        <taxon>Pezizomycotina</taxon>
        <taxon>Leotiomycetes</taxon>
        <taxon>Helotiales</taxon>
        <taxon>Ploettnerulaceae</taxon>
        <taxon>Oculimacula</taxon>
    </lineage>
</organism>
<keyword evidence="3" id="KW-1185">Reference proteome</keyword>
<dbReference type="Proteomes" id="UP001595075">
    <property type="component" value="Unassembled WGS sequence"/>
</dbReference>
<feature type="compositionally biased region" description="Polar residues" evidence="1">
    <location>
        <begin position="73"/>
        <end position="82"/>
    </location>
</feature>
<accession>A0ABR4C3U6</accession>